<protein>
    <submittedName>
        <fullName evidence="1">Uncharacterized protein</fullName>
    </submittedName>
</protein>
<proteinExistence type="predicted"/>
<dbReference type="EMBL" id="JANBVB010000113">
    <property type="protein sequence ID" value="KAJ2897499.1"/>
    <property type="molecule type" value="Genomic_DNA"/>
</dbReference>
<comment type="caution">
    <text evidence="1">The sequence shown here is derived from an EMBL/GenBank/DDBJ whole genome shotgun (WGS) entry which is preliminary data.</text>
</comment>
<evidence type="ECO:0000313" key="1">
    <source>
        <dbReference type="EMBL" id="KAJ2897499.1"/>
    </source>
</evidence>
<reference evidence="1" key="1">
    <citation type="submission" date="2022-07" db="EMBL/GenBank/DDBJ databases">
        <title>Phylogenomic reconstructions and comparative analyses of Kickxellomycotina fungi.</title>
        <authorList>
            <person name="Reynolds N.K."/>
            <person name="Stajich J.E."/>
            <person name="Barry K."/>
            <person name="Grigoriev I.V."/>
            <person name="Crous P."/>
            <person name="Smith M.E."/>
        </authorList>
    </citation>
    <scope>NUCLEOTIDE SEQUENCE</scope>
    <source>
        <strain evidence="1">CBS 190363</strain>
    </source>
</reference>
<dbReference type="Proteomes" id="UP001139981">
    <property type="component" value="Unassembled WGS sequence"/>
</dbReference>
<accession>A0ACC1M787</accession>
<name>A0ACC1M787_9FUNG</name>
<organism evidence="1 2">
    <name type="scientific">Coemansia aciculifera</name>
    <dbReference type="NCBI Taxonomy" id="417176"/>
    <lineage>
        <taxon>Eukaryota</taxon>
        <taxon>Fungi</taxon>
        <taxon>Fungi incertae sedis</taxon>
        <taxon>Zoopagomycota</taxon>
        <taxon>Kickxellomycotina</taxon>
        <taxon>Kickxellomycetes</taxon>
        <taxon>Kickxellales</taxon>
        <taxon>Kickxellaceae</taxon>
        <taxon>Coemansia</taxon>
    </lineage>
</organism>
<evidence type="ECO:0000313" key="2">
    <source>
        <dbReference type="Proteomes" id="UP001139981"/>
    </source>
</evidence>
<sequence length="156" mass="17025">MSIVYTDGASSKNGKQGACAGVGVYFGAGDSRNISESLAGPQQTNQRAELTAILRAIEVVLSSSKDGKKLVICTDSMYSINCLNVWHYGWAKYKWQSKLGKNVENQDLIKCILCLTKDYPGSVQYIHVRGHAGIYGNEQADRLAVQGANTVRIIEH</sequence>
<keyword evidence="2" id="KW-1185">Reference proteome</keyword>
<gene>
    <name evidence="1" type="ORF">IWW38_001696</name>
</gene>